<name>A0A2G9XBZ4_UNCKA</name>
<organism evidence="9 10">
    <name type="scientific">candidate division WWE3 bacterium CG23_combo_of_CG06-09_8_20_14_all_40_14</name>
    <dbReference type="NCBI Taxonomy" id="1975095"/>
    <lineage>
        <taxon>Bacteria</taxon>
        <taxon>Katanobacteria</taxon>
    </lineage>
</organism>
<evidence type="ECO:0000313" key="9">
    <source>
        <dbReference type="EMBL" id="PIP04508.1"/>
    </source>
</evidence>
<accession>A0A2G9XBZ4</accession>
<feature type="region of interest" description="Disordered" evidence="8">
    <location>
        <begin position="66"/>
        <end position="88"/>
    </location>
</feature>
<gene>
    <name evidence="9" type="primary">rplC</name>
    <name evidence="9" type="ORF">COX53_02205</name>
</gene>
<dbReference type="GO" id="GO:0003735">
    <property type="term" value="F:structural constituent of ribosome"/>
    <property type="evidence" value="ECO:0007669"/>
    <property type="project" value="InterPro"/>
</dbReference>
<dbReference type="InterPro" id="IPR009000">
    <property type="entry name" value="Transl_B-barrel_sf"/>
</dbReference>
<dbReference type="SUPFAM" id="SSF50447">
    <property type="entry name" value="Translation proteins"/>
    <property type="match status" value="1"/>
</dbReference>
<evidence type="ECO:0000256" key="5">
    <source>
        <dbReference type="ARBA" id="ARBA00023274"/>
    </source>
</evidence>
<protein>
    <recommendedName>
        <fullName evidence="6">Large ribosomal subunit protein uL3</fullName>
    </recommendedName>
    <alternativeName>
        <fullName evidence="7">50S ribosomal protein L3</fullName>
    </alternativeName>
</protein>
<comment type="caution">
    <text evidence="9">The sequence shown here is derived from an EMBL/GenBank/DDBJ whole genome shotgun (WGS) entry which is preliminary data.</text>
</comment>
<evidence type="ECO:0000256" key="2">
    <source>
        <dbReference type="ARBA" id="ARBA00022730"/>
    </source>
</evidence>
<keyword evidence="4 9" id="KW-0689">Ribosomal protein</keyword>
<evidence type="ECO:0000313" key="10">
    <source>
        <dbReference type="Proteomes" id="UP000231388"/>
    </source>
</evidence>
<sequence>MIVIEGKKIEMSQIFEGAGKVVPVTLIKIIDKIKEGIIEVGNPVVITGFSKGRGFAGVVKRHNFRGGPATHGQSDRHRAPGSIGAGTSPGRVYKGKRMAGRFGGDKVTVKGFKVVFFNDKENVVAVSGPVPGARNGKVYLKFDKNEN</sequence>
<dbReference type="Pfam" id="PF00297">
    <property type="entry name" value="Ribosomal_L3"/>
    <property type="match status" value="1"/>
</dbReference>
<evidence type="ECO:0000256" key="7">
    <source>
        <dbReference type="ARBA" id="ARBA00035457"/>
    </source>
</evidence>
<dbReference type="InterPro" id="IPR000597">
    <property type="entry name" value="Ribosomal_uL3"/>
</dbReference>
<keyword evidence="3" id="KW-0694">RNA-binding</keyword>
<dbReference type="Proteomes" id="UP000231388">
    <property type="component" value="Unassembled WGS sequence"/>
</dbReference>
<dbReference type="GO" id="GO:0019843">
    <property type="term" value="F:rRNA binding"/>
    <property type="evidence" value="ECO:0007669"/>
    <property type="project" value="UniProtKB-KW"/>
</dbReference>
<proteinExistence type="inferred from homology"/>
<dbReference type="EMBL" id="PCQY01000027">
    <property type="protein sequence ID" value="PIP04508.1"/>
    <property type="molecule type" value="Genomic_DNA"/>
</dbReference>
<dbReference type="GO" id="GO:0006412">
    <property type="term" value="P:translation"/>
    <property type="evidence" value="ECO:0007669"/>
    <property type="project" value="InterPro"/>
</dbReference>
<evidence type="ECO:0000256" key="3">
    <source>
        <dbReference type="ARBA" id="ARBA00022884"/>
    </source>
</evidence>
<keyword evidence="5" id="KW-0687">Ribonucleoprotein</keyword>
<comment type="similarity">
    <text evidence="1">Belongs to the universal ribosomal protein uL3 family.</text>
</comment>
<reference evidence="9 10" key="1">
    <citation type="submission" date="2017-09" db="EMBL/GenBank/DDBJ databases">
        <title>Depth-based differentiation of microbial function through sediment-hosted aquifers and enrichment of novel symbionts in the deep terrestrial subsurface.</title>
        <authorList>
            <person name="Probst A.J."/>
            <person name="Ladd B."/>
            <person name="Jarett J.K."/>
            <person name="Geller-Mcgrath D.E."/>
            <person name="Sieber C.M."/>
            <person name="Emerson J.B."/>
            <person name="Anantharaman K."/>
            <person name="Thomas B.C."/>
            <person name="Malmstrom R."/>
            <person name="Stieglmeier M."/>
            <person name="Klingl A."/>
            <person name="Woyke T."/>
            <person name="Ryan C.M."/>
            <person name="Banfield J.F."/>
        </authorList>
    </citation>
    <scope>NUCLEOTIDE SEQUENCE [LARGE SCALE GENOMIC DNA]</scope>
    <source>
        <strain evidence="9">CG23_combo_of_CG06-09_8_20_14_all_40_14</strain>
    </source>
</reference>
<evidence type="ECO:0000256" key="8">
    <source>
        <dbReference type="SAM" id="MobiDB-lite"/>
    </source>
</evidence>
<evidence type="ECO:0000256" key="6">
    <source>
        <dbReference type="ARBA" id="ARBA00035243"/>
    </source>
</evidence>
<dbReference type="PANTHER" id="PTHR11229">
    <property type="entry name" value="50S RIBOSOMAL PROTEIN L3"/>
    <property type="match status" value="1"/>
</dbReference>
<dbReference type="PANTHER" id="PTHR11229:SF16">
    <property type="entry name" value="LARGE RIBOSOMAL SUBUNIT PROTEIN UL3C"/>
    <property type="match status" value="1"/>
</dbReference>
<dbReference type="GO" id="GO:0022625">
    <property type="term" value="C:cytosolic large ribosomal subunit"/>
    <property type="evidence" value="ECO:0007669"/>
    <property type="project" value="TreeGrafter"/>
</dbReference>
<evidence type="ECO:0000256" key="1">
    <source>
        <dbReference type="ARBA" id="ARBA00006540"/>
    </source>
</evidence>
<dbReference type="InterPro" id="IPR019927">
    <property type="entry name" value="Ribosomal_uL3_bac/org-type"/>
</dbReference>
<dbReference type="AlphaFoldDB" id="A0A2G9XBZ4"/>
<keyword evidence="2" id="KW-0699">rRNA-binding</keyword>
<evidence type="ECO:0000256" key="4">
    <source>
        <dbReference type="ARBA" id="ARBA00022980"/>
    </source>
</evidence>
<dbReference type="Gene3D" id="2.40.30.10">
    <property type="entry name" value="Translation factors"/>
    <property type="match status" value="1"/>
</dbReference>
<dbReference type="FunFam" id="2.40.30.10:FF:000004">
    <property type="entry name" value="50S ribosomal protein L3"/>
    <property type="match status" value="1"/>
</dbReference>